<dbReference type="RefSeq" id="WP_129348761.1">
    <property type="nucleotide sequence ID" value="NZ_CP026538.1"/>
</dbReference>
<feature type="transmembrane region" description="Helical" evidence="1">
    <location>
        <begin position="809"/>
        <end position="827"/>
    </location>
</feature>
<feature type="transmembrane region" description="Helical" evidence="1">
    <location>
        <begin position="955"/>
        <end position="972"/>
    </location>
</feature>
<feature type="transmembrane region" description="Helical" evidence="1">
    <location>
        <begin position="889"/>
        <end position="909"/>
    </location>
</feature>
<protein>
    <submittedName>
        <fullName evidence="2">Uncharacterized protein</fullName>
    </submittedName>
</protein>
<organism evidence="2 3">
    <name type="scientific">Solidesulfovibrio carbinolicus</name>
    <dbReference type="NCBI Taxonomy" id="296842"/>
    <lineage>
        <taxon>Bacteria</taxon>
        <taxon>Pseudomonadati</taxon>
        <taxon>Thermodesulfobacteriota</taxon>
        <taxon>Desulfovibrionia</taxon>
        <taxon>Desulfovibrionales</taxon>
        <taxon>Desulfovibrionaceae</taxon>
        <taxon>Solidesulfovibrio</taxon>
    </lineage>
</organism>
<dbReference type="OrthoDB" id="5437627at2"/>
<dbReference type="AlphaFoldDB" id="A0A4V0YQD8"/>
<feature type="transmembrane region" description="Helical" evidence="1">
    <location>
        <begin position="865"/>
        <end position="883"/>
    </location>
</feature>
<proteinExistence type="predicted"/>
<keyword evidence="1" id="KW-0812">Transmembrane</keyword>
<dbReference type="EMBL" id="CP026538">
    <property type="protein sequence ID" value="QAZ65952.1"/>
    <property type="molecule type" value="Genomic_DNA"/>
</dbReference>
<evidence type="ECO:0000313" key="3">
    <source>
        <dbReference type="Proteomes" id="UP000293296"/>
    </source>
</evidence>
<name>A0A4V0YQD8_9BACT</name>
<dbReference type="Proteomes" id="UP000293296">
    <property type="component" value="Chromosome"/>
</dbReference>
<keyword evidence="1" id="KW-1133">Transmembrane helix</keyword>
<feature type="transmembrane region" description="Helical" evidence="1">
    <location>
        <begin position="31"/>
        <end position="51"/>
    </location>
</feature>
<keyword evidence="1" id="KW-0472">Membrane</keyword>
<gene>
    <name evidence="2" type="ORF">C3Y92_01335</name>
</gene>
<evidence type="ECO:0000256" key="1">
    <source>
        <dbReference type="SAM" id="Phobius"/>
    </source>
</evidence>
<sequence>MTRCFRCFQALAAPGDRAARPTAKPARPPRAFFLPWIASLAVVCCALGLAVPEPALALDLDPRPEGAPLRLPGELFGRDQAVEGRLFVKIGPKKVKYSRVVETAPLALAAPFPDGPATVQALTDASGGGDIPLGRFNEIGLDLRDADPANPTLAALTLRAPDGRTFGSDPLECVENLGQTYLDGLTPDNTAEVATAQWADKNALYLARRVLDLPFDDLWRTTQDGPSTFLQRRFDRDALDLGAVDVILRRPAPVQVNLVLSLDPADPKARTVLDWYALAKRTFELPDGRTVLRVYVGRYLRERHPGLKWARLKEISLMFFRQGLAEVGRDRLAQRLAFVPSGFDPAALARDGLPGRLPTRVREPFAGARRVFVNTTAAASAVGQGGAARAELRLTPMTASQPGGGVAERAYLALSSPRRETPAFLAAADELATSLGAAPDIDRPDGGVPVTPLWSLAPPFDRTPRRAADGFGGLAPEPVYLAGAPGLFTGSGDIRYFRAASGLVVEGTGPRLDMAVEAAFAPAAGMNHFFRLDIGRDPNLSGVELLVYAPGQAEPARTYALLPGQPTPLPGLPDRVARAVARFTFTGREFALPVTRAMLAAVPAGPAATGLYDAALPWPVASSAVTRAEAGRVSYAPGRSLGPMAWLAAGFELVGDGAAVSVAGGAPAVPDARAGRLMARLPGKSGPAELTVTGLGGQPAGQLELVKPVFSGDAAVSWRDVFAAAPLVSLGGADHAPGPVSEAAAARLGSADDWLPLGSADLPAKAAMARFFAHPWYGVAALCFETDAPLHLSRFAKPPREASGGGMGTLGRLVAALALVGGGYAAWRLIGRERVGLALARLTDRPLAWLGATPSPAEVRRDTRTFGGLALAGVLCALTVGGAPGRLALALAGLALVPVWRAGAPRATAALSRRWPGFGVWIAAGPGRTYFCGFALALAFAACFGGLGLPPVAEFFAQAGLYAFLAGLCRLLPTKAPNRADTPQDAAS</sequence>
<evidence type="ECO:0000313" key="2">
    <source>
        <dbReference type="EMBL" id="QAZ65952.1"/>
    </source>
</evidence>
<reference evidence="2 3" key="1">
    <citation type="submission" date="2018-02" db="EMBL/GenBank/DDBJ databases">
        <title>Genome sequence of Desulfovibrio carbinolicus DSM 3852.</title>
        <authorList>
            <person name="Wilbanks E."/>
            <person name="Skennerton C.T."/>
            <person name="Orphan V.J."/>
        </authorList>
    </citation>
    <scope>NUCLEOTIDE SEQUENCE [LARGE SCALE GENOMIC DNA]</scope>
    <source>
        <strain evidence="2 3">DSM 3852</strain>
    </source>
</reference>
<accession>A0A4V0YQD8</accession>
<keyword evidence="3" id="KW-1185">Reference proteome</keyword>
<dbReference type="KEGG" id="dcb:C3Y92_01335"/>